<name>A0A0A8E451_9GAMM</name>
<dbReference type="KEGG" id="fgu:SD28_03240"/>
<organism evidence="2 3">
    <name type="scientific">Allofrancisella guangzhouensis</name>
    <dbReference type="NCBI Taxonomy" id="594679"/>
    <lineage>
        <taxon>Bacteria</taxon>
        <taxon>Pseudomonadati</taxon>
        <taxon>Pseudomonadota</taxon>
        <taxon>Gammaproteobacteria</taxon>
        <taxon>Thiotrichales</taxon>
        <taxon>Francisellaceae</taxon>
        <taxon>Allofrancisella</taxon>
    </lineage>
</organism>
<dbReference type="InterPro" id="IPR016032">
    <property type="entry name" value="Sig_transdc_resp-reg_C-effctor"/>
</dbReference>
<dbReference type="AlphaFoldDB" id="A0A0A8E451"/>
<feature type="domain" description="HTH luxR-type" evidence="1">
    <location>
        <begin position="194"/>
        <end position="259"/>
    </location>
</feature>
<dbReference type="GO" id="GO:0003677">
    <property type="term" value="F:DNA binding"/>
    <property type="evidence" value="ECO:0007669"/>
    <property type="project" value="InterPro"/>
</dbReference>
<dbReference type="InterPro" id="IPR000792">
    <property type="entry name" value="Tscrpt_reg_LuxR_C"/>
</dbReference>
<proteinExistence type="predicted"/>
<gene>
    <name evidence="2" type="ORF">SD28_03240</name>
</gene>
<dbReference type="STRING" id="594679.SD28_03240"/>
<dbReference type="InterPro" id="IPR036388">
    <property type="entry name" value="WH-like_DNA-bd_sf"/>
</dbReference>
<sequence length="265" mass="31267">MINYFPDNVEALEFAKSMKTFMLNVIADLSKNTYVDNFDYIKFHKNGSILNLATNIKLLEYRFRNNIKYKILFEGLIKEEIIGKPHIYLWPNEPSNQIMKVLFEFGMSNGCSIFICNKNFIEVFSFSSSKGISLNNLYTNKFSYLKQFIAFFKSMYLRYVSISGKEVEYIKTDLKFPKVVKKESKSFEMPKKIYIAENVFLTHKELEVCKYFLKGYSNKKIAQILCKSLRTVETNLNTVKNRLNLNFRDDIVDFFADKYWIVDSL</sequence>
<dbReference type="EMBL" id="CP010427">
    <property type="protein sequence ID" value="AJC48724.1"/>
    <property type="molecule type" value="Genomic_DNA"/>
</dbReference>
<reference evidence="2 3" key="1">
    <citation type="submission" date="2014-12" db="EMBL/GenBank/DDBJ databases">
        <title>Complete genome sequence of Francisella guanzhouensis strain 08HL01032 isolated from air-conditioning system in China.</title>
        <authorList>
            <person name="Svensson D."/>
            <person name="Ohrman C."/>
            <person name="Backman S."/>
            <person name="Karlsson E."/>
            <person name="Nilsson E."/>
            <person name="Bystrom M."/>
            <person name="Larkeryd A."/>
            <person name="Stenberg P."/>
            <person name="Scholtz H.C."/>
            <person name="Forsman M."/>
            <person name="Sjodin A."/>
        </authorList>
    </citation>
    <scope>NUCLEOTIDE SEQUENCE [LARGE SCALE GENOMIC DNA]</scope>
    <source>
        <strain evidence="2 3">08HL01032</strain>
    </source>
</reference>
<dbReference type="GO" id="GO:0006355">
    <property type="term" value="P:regulation of DNA-templated transcription"/>
    <property type="evidence" value="ECO:0007669"/>
    <property type="project" value="InterPro"/>
</dbReference>
<protein>
    <recommendedName>
        <fullName evidence="1">HTH luxR-type domain-containing protein</fullName>
    </recommendedName>
</protein>
<evidence type="ECO:0000259" key="1">
    <source>
        <dbReference type="PROSITE" id="PS50043"/>
    </source>
</evidence>
<dbReference type="RefSeq" id="WP_039124056.1">
    <property type="nucleotide sequence ID" value="NZ_CP010427.1"/>
</dbReference>
<dbReference type="SUPFAM" id="SSF46894">
    <property type="entry name" value="C-terminal effector domain of the bipartite response regulators"/>
    <property type="match status" value="1"/>
</dbReference>
<evidence type="ECO:0000313" key="3">
    <source>
        <dbReference type="Proteomes" id="UP000031104"/>
    </source>
</evidence>
<dbReference type="PROSITE" id="PS50043">
    <property type="entry name" value="HTH_LUXR_2"/>
    <property type="match status" value="1"/>
</dbReference>
<dbReference type="OrthoDB" id="6697591at2"/>
<accession>A0A0A8E451</accession>
<dbReference type="Pfam" id="PF00196">
    <property type="entry name" value="GerE"/>
    <property type="match status" value="1"/>
</dbReference>
<dbReference type="Proteomes" id="UP000031104">
    <property type="component" value="Chromosome"/>
</dbReference>
<dbReference type="PRINTS" id="PR00038">
    <property type="entry name" value="HTHLUXR"/>
</dbReference>
<dbReference type="SMART" id="SM00421">
    <property type="entry name" value="HTH_LUXR"/>
    <property type="match status" value="1"/>
</dbReference>
<keyword evidence="3" id="KW-1185">Reference proteome</keyword>
<dbReference type="Gene3D" id="1.10.10.10">
    <property type="entry name" value="Winged helix-like DNA-binding domain superfamily/Winged helix DNA-binding domain"/>
    <property type="match status" value="1"/>
</dbReference>
<dbReference type="HOGENOM" id="CLU_1048699_0_0_6"/>
<evidence type="ECO:0000313" key="2">
    <source>
        <dbReference type="EMBL" id="AJC48724.1"/>
    </source>
</evidence>